<keyword evidence="1" id="KW-0732">Signal</keyword>
<feature type="compositionally biased region" description="Low complexity" evidence="2">
    <location>
        <begin position="258"/>
        <end position="277"/>
    </location>
</feature>
<dbReference type="InterPro" id="IPR051024">
    <property type="entry name" value="GlcNAc_Chitin_IntDeg"/>
</dbReference>
<dbReference type="InterPro" id="IPR012291">
    <property type="entry name" value="CBM2_carb-bd_dom_sf"/>
</dbReference>
<dbReference type="Proteomes" id="UP000482960">
    <property type="component" value="Unassembled WGS sequence"/>
</dbReference>
<dbReference type="Gene3D" id="2.60.40.290">
    <property type="match status" value="1"/>
</dbReference>
<dbReference type="Gene3D" id="2.70.50.50">
    <property type="entry name" value="chitin-binding protein cbp21"/>
    <property type="match status" value="1"/>
</dbReference>
<dbReference type="PANTHER" id="PTHR34823">
    <property type="entry name" value="GLCNAC-BINDING PROTEIN A"/>
    <property type="match status" value="1"/>
</dbReference>
<evidence type="ECO:0000256" key="1">
    <source>
        <dbReference type="ARBA" id="ARBA00022729"/>
    </source>
</evidence>
<gene>
    <name evidence="5" type="ORF">Prum_065990</name>
</gene>
<dbReference type="GO" id="GO:0030247">
    <property type="term" value="F:polysaccharide binding"/>
    <property type="evidence" value="ECO:0007669"/>
    <property type="project" value="UniProtKB-UniRule"/>
</dbReference>
<dbReference type="InterPro" id="IPR004302">
    <property type="entry name" value="Cellulose/chitin-bd_N"/>
</dbReference>
<dbReference type="Pfam" id="PF03067">
    <property type="entry name" value="LPMO_10"/>
    <property type="match status" value="1"/>
</dbReference>
<comment type="caution">
    <text evidence="5">The sequence shown here is derived from an EMBL/GenBank/DDBJ whole genome shotgun (WGS) entry which is preliminary data.</text>
</comment>
<dbReference type="GO" id="GO:0004553">
    <property type="term" value="F:hydrolase activity, hydrolyzing O-glycosyl compounds"/>
    <property type="evidence" value="ECO:0007669"/>
    <property type="project" value="InterPro"/>
</dbReference>
<dbReference type="PANTHER" id="PTHR34823:SF1">
    <property type="entry name" value="CHITIN-BINDING TYPE-4 DOMAIN-CONTAINING PROTEIN"/>
    <property type="match status" value="1"/>
</dbReference>
<evidence type="ECO:0000313" key="6">
    <source>
        <dbReference type="Proteomes" id="UP000482960"/>
    </source>
</evidence>
<dbReference type="SUPFAM" id="SSF49384">
    <property type="entry name" value="Carbohydrate-binding domain"/>
    <property type="match status" value="1"/>
</dbReference>
<evidence type="ECO:0000259" key="4">
    <source>
        <dbReference type="PROSITE" id="PS51173"/>
    </source>
</evidence>
<dbReference type="GO" id="GO:0005975">
    <property type="term" value="P:carbohydrate metabolic process"/>
    <property type="evidence" value="ECO:0007669"/>
    <property type="project" value="InterPro"/>
</dbReference>
<keyword evidence="3" id="KW-1133">Transmembrane helix</keyword>
<dbReference type="Pfam" id="PF00553">
    <property type="entry name" value="CBM_2"/>
    <property type="match status" value="1"/>
</dbReference>
<keyword evidence="3" id="KW-0472">Membrane</keyword>
<dbReference type="InterPro" id="IPR008965">
    <property type="entry name" value="CBM2/CBM3_carb-bd_dom_sf"/>
</dbReference>
<feature type="region of interest" description="Disordered" evidence="2">
    <location>
        <begin position="253"/>
        <end position="283"/>
    </location>
</feature>
<accession>A0A6V8LFX3</accession>
<reference evidence="5 6" key="1">
    <citation type="submission" date="2020-03" db="EMBL/GenBank/DDBJ databases">
        <title>Whole genome shotgun sequence of Phytohabitans rumicis NBRC 108638.</title>
        <authorList>
            <person name="Komaki H."/>
            <person name="Tamura T."/>
        </authorList>
    </citation>
    <scope>NUCLEOTIDE SEQUENCE [LARGE SCALE GENOMIC DNA]</scope>
    <source>
        <strain evidence="5 6">NBRC 108638</strain>
    </source>
</reference>
<protein>
    <submittedName>
        <fullName evidence="5">Chitin-binding protein</fullName>
    </submittedName>
</protein>
<dbReference type="InterPro" id="IPR001919">
    <property type="entry name" value="CBD2"/>
</dbReference>
<evidence type="ECO:0000256" key="3">
    <source>
        <dbReference type="SAM" id="Phobius"/>
    </source>
</evidence>
<name>A0A6V8LFX3_9ACTN</name>
<keyword evidence="3" id="KW-0812">Transmembrane</keyword>
<dbReference type="InterPro" id="IPR014756">
    <property type="entry name" value="Ig_E-set"/>
</dbReference>
<dbReference type="SMART" id="SM00637">
    <property type="entry name" value="CBD_II"/>
    <property type="match status" value="1"/>
</dbReference>
<dbReference type="AlphaFoldDB" id="A0A6V8LFX3"/>
<feature type="domain" description="CBM2" evidence="4">
    <location>
        <begin position="278"/>
        <end position="380"/>
    </location>
</feature>
<sequence>MRAAAVLISRTCVLKARETKVKLLRRAAATAAAAVVAAGIIAVITPDAAEAHGAAIIPGSRTRLCWQDGLSSTGQIIPNNPACAAAVAQSGTNPLYNWFSVLRSDANGRTTGFIPDGQLCSGGNTTFSGYNLARTDWPTTHLTAGRTMEFRYSNWAHHPGTFYFYVTNNSWSPTRALAWSDLEASPFLTVTNPPSRGAVGTNDGHYYFTGTLPTGKSGRHIIYSRWVRSDSQENFFGCSDVLFDGGNGEVTGVGPGQGTITPGPTTSNPTTGPTTGGPNPGPGSCAATYRTVSSWSGGFQGEVSVRNSGTAAIAGWSVGLTLASGQSVSNLWNGTLSGTAPNHTVRNANYNGALNASASTTFGFVANGAATAPAVTCAVA</sequence>
<dbReference type="EMBL" id="BLPG01000001">
    <property type="protein sequence ID" value="GFJ92957.1"/>
    <property type="molecule type" value="Genomic_DNA"/>
</dbReference>
<keyword evidence="6" id="KW-1185">Reference proteome</keyword>
<evidence type="ECO:0000256" key="2">
    <source>
        <dbReference type="SAM" id="MobiDB-lite"/>
    </source>
</evidence>
<organism evidence="5 6">
    <name type="scientific">Phytohabitans rumicis</name>
    <dbReference type="NCBI Taxonomy" id="1076125"/>
    <lineage>
        <taxon>Bacteria</taxon>
        <taxon>Bacillati</taxon>
        <taxon>Actinomycetota</taxon>
        <taxon>Actinomycetes</taxon>
        <taxon>Micromonosporales</taxon>
        <taxon>Micromonosporaceae</taxon>
    </lineage>
</organism>
<reference evidence="5 6" key="2">
    <citation type="submission" date="2020-03" db="EMBL/GenBank/DDBJ databases">
        <authorList>
            <person name="Ichikawa N."/>
            <person name="Kimura A."/>
            <person name="Kitahashi Y."/>
            <person name="Uohara A."/>
        </authorList>
    </citation>
    <scope>NUCLEOTIDE SEQUENCE [LARGE SCALE GENOMIC DNA]</scope>
    <source>
        <strain evidence="5 6">NBRC 108638</strain>
    </source>
</reference>
<evidence type="ECO:0000313" key="5">
    <source>
        <dbReference type="EMBL" id="GFJ92957.1"/>
    </source>
</evidence>
<dbReference type="SUPFAM" id="SSF81296">
    <property type="entry name" value="E set domains"/>
    <property type="match status" value="1"/>
</dbReference>
<feature type="transmembrane region" description="Helical" evidence="3">
    <location>
        <begin position="23"/>
        <end position="44"/>
    </location>
</feature>
<proteinExistence type="predicted"/>
<dbReference type="PROSITE" id="PS51173">
    <property type="entry name" value="CBM2"/>
    <property type="match status" value="1"/>
</dbReference>
<dbReference type="CDD" id="cd21177">
    <property type="entry name" value="LPMO_AA10"/>
    <property type="match status" value="1"/>
</dbReference>